<dbReference type="Proteomes" id="UP000015620">
    <property type="component" value="Chromosome"/>
</dbReference>
<dbReference type="Pfam" id="PF00583">
    <property type="entry name" value="Acetyltransf_1"/>
    <property type="match status" value="1"/>
</dbReference>
<dbReference type="InterPro" id="IPR000182">
    <property type="entry name" value="GNAT_dom"/>
</dbReference>
<dbReference type="PATRIC" id="fig|1291379.3.peg.731"/>
<dbReference type="Gene3D" id="3.40.630.30">
    <property type="match status" value="1"/>
</dbReference>
<dbReference type="GO" id="GO:0016747">
    <property type="term" value="F:acyltransferase activity, transferring groups other than amino-acyl groups"/>
    <property type="evidence" value="ECO:0007669"/>
    <property type="project" value="InterPro"/>
</dbReference>
<dbReference type="OrthoDB" id="9796919at2"/>
<dbReference type="AlphaFoldDB" id="S6A346"/>
<dbReference type="STRING" id="1291379.TPE_0735"/>
<dbReference type="HOGENOM" id="CLU_076898_0_0_12"/>
<accession>S6A346</accession>
<name>S6A346_9SPIR</name>
<dbReference type="RefSeq" id="WP_020964531.1">
    <property type="nucleotide sequence ID" value="NC_022097.1"/>
</dbReference>
<dbReference type="CDD" id="cd04301">
    <property type="entry name" value="NAT_SF"/>
    <property type="match status" value="1"/>
</dbReference>
<sequence>MKLFVSSVSEKNIDSVIYSILPKEQTCINLAEGLKKQKRFFEEGQKYSAFTETVVFSDENKIIGVLALSPARVLFHCFIKEIPDCIYGYIATSFLKDSPPSSIMGEKKASSVLEKIVEKYFYKKPSVSEDYKLLILQGLRGNDFLKTAEIRAGGSLSFVRPSISDIKQLCPLEADYQETEVLHSGEKASFDLCFNLLAKRIDNNALYAVKKENRFIAKAAINASGFFWNQIGGVYTLPEFRNKGIGSAAVFFLIKDCFSDKKSCALFVKIKNSPARKMYNKIGFTEYCDFRISYY</sequence>
<evidence type="ECO:0000259" key="1">
    <source>
        <dbReference type="PROSITE" id="PS51186"/>
    </source>
</evidence>
<feature type="domain" description="N-acetyltransferase" evidence="1">
    <location>
        <begin position="157"/>
        <end position="295"/>
    </location>
</feature>
<dbReference type="InterPro" id="IPR016181">
    <property type="entry name" value="Acyl_CoA_acyltransferase"/>
</dbReference>
<reference evidence="2 3" key="1">
    <citation type="journal article" date="2013" name="PLoS ONE">
        <title>Genome-Wide Relatedness of Treponema pedis, from Gingiva and Necrotic Skin Lesions of Pigs, with the Human Oral Pathogen Treponema denticola.</title>
        <authorList>
            <person name="Svartstrom O."/>
            <person name="Mushtaq M."/>
            <person name="Pringle M."/>
            <person name="Segerman B."/>
        </authorList>
    </citation>
    <scope>NUCLEOTIDE SEQUENCE [LARGE SCALE GENOMIC DNA]</scope>
    <source>
        <strain evidence="2">T A4</strain>
    </source>
</reference>
<keyword evidence="2" id="KW-0808">Transferase</keyword>
<dbReference type="EMBL" id="CP004120">
    <property type="protein sequence ID" value="AGT43231.1"/>
    <property type="molecule type" value="Genomic_DNA"/>
</dbReference>
<dbReference type="GeneID" id="301089399"/>
<keyword evidence="3" id="KW-1185">Reference proteome</keyword>
<dbReference type="KEGG" id="tped:TPE_0735"/>
<organism evidence="2 3">
    <name type="scientific">Treponema pedis str. T A4</name>
    <dbReference type="NCBI Taxonomy" id="1291379"/>
    <lineage>
        <taxon>Bacteria</taxon>
        <taxon>Pseudomonadati</taxon>
        <taxon>Spirochaetota</taxon>
        <taxon>Spirochaetia</taxon>
        <taxon>Spirochaetales</taxon>
        <taxon>Treponemataceae</taxon>
        <taxon>Treponema</taxon>
    </lineage>
</organism>
<dbReference type="SUPFAM" id="SSF55729">
    <property type="entry name" value="Acyl-CoA N-acyltransferases (Nat)"/>
    <property type="match status" value="1"/>
</dbReference>
<protein>
    <submittedName>
        <fullName evidence="2">Acetyltransferase</fullName>
    </submittedName>
</protein>
<gene>
    <name evidence="2" type="ORF">TPE_0735</name>
</gene>
<proteinExistence type="predicted"/>
<evidence type="ECO:0000313" key="2">
    <source>
        <dbReference type="EMBL" id="AGT43231.1"/>
    </source>
</evidence>
<dbReference type="PROSITE" id="PS51186">
    <property type="entry name" value="GNAT"/>
    <property type="match status" value="1"/>
</dbReference>
<evidence type="ECO:0000313" key="3">
    <source>
        <dbReference type="Proteomes" id="UP000015620"/>
    </source>
</evidence>